<accession>A0ABV9TZW0</accession>
<evidence type="ECO:0000313" key="3">
    <source>
        <dbReference type="Proteomes" id="UP001595872"/>
    </source>
</evidence>
<proteinExistence type="predicted"/>
<dbReference type="EMBL" id="JBHSIT010000005">
    <property type="protein sequence ID" value="MFC4909737.1"/>
    <property type="molecule type" value="Genomic_DNA"/>
</dbReference>
<gene>
    <name evidence="2" type="ORF">ACFPCY_20615</name>
</gene>
<organism evidence="2 3">
    <name type="scientific">Actinomadura gamaensis</name>
    <dbReference type="NCBI Taxonomy" id="1763541"/>
    <lineage>
        <taxon>Bacteria</taxon>
        <taxon>Bacillati</taxon>
        <taxon>Actinomycetota</taxon>
        <taxon>Actinomycetes</taxon>
        <taxon>Streptosporangiales</taxon>
        <taxon>Thermomonosporaceae</taxon>
        <taxon>Actinomadura</taxon>
    </lineage>
</organism>
<feature type="compositionally biased region" description="Low complexity" evidence="1">
    <location>
        <begin position="27"/>
        <end position="39"/>
    </location>
</feature>
<keyword evidence="3" id="KW-1185">Reference proteome</keyword>
<feature type="compositionally biased region" description="Basic and acidic residues" evidence="1">
    <location>
        <begin position="16"/>
        <end position="26"/>
    </location>
</feature>
<reference evidence="3" key="1">
    <citation type="journal article" date="2019" name="Int. J. Syst. Evol. Microbiol.">
        <title>The Global Catalogue of Microorganisms (GCM) 10K type strain sequencing project: providing services to taxonomists for standard genome sequencing and annotation.</title>
        <authorList>
            <consortium name="The Broad Institute Genomics Platform"/>
            <consortium name="The Broad Institute Genome Sequencing Center for Infectious Disease"/>
            <person name="Wu L."/>
            <person name="Ma J."/>
        </authorList>
    </citation>
    <scope>NUCLEOTIDE SEQUENCE [LARGE SCALE GENOMIC DNA]</scope>
    <source>
        <strain evidence="3">KLKA75</strain>
    </source>
</reference>
<sequence>MKSGPPPAHPASPLRHVADLRDRTVERLPALPRPRQLPAETTSHPDLDIGQSRGIATTDPRHPDAFPVLTEAALA</sequence>
<feature type="region of interest" description="Disordered" evidence="1">
    <location>
        <begin position="1"/>
        <end position="65"/>
    </location>
</feature>
<comment type="caution">
    <text evidence="2">The sequence shown here is derived from an EMBL/GenBank/DDBJ whole genome shotgun (WGS) entry which is preliminary data.</text>
</comment>
<protein>
    <submittedName>
        <fullName evidence="2">Uncharacterized protein</fullName>
    </submittedName>
</protein>
<dbReference type="Proteomes" id="UP001595872">
    <property type="component" value="Unassembled WGS sequence"/>
</dbReference>
<dbReference type="RefSeq" id="WP_378257456.1">
    <property type="nucleotide sequence ID" value="NZ_JBHSIT010000005.1"/>
</dbReference>
<name>A0ABV9TZW0_9ACTN</name>
<feature type="compositionally biased region" description="Pro residues" evidence="1">
    <location>
        <begin position="1"/>
        <end position="10"/>
    </location>
</feature>
<evidence type="ECO:0000313" key="2">
    <source>
        <dbReference type="EMBL" id="MFC4909737.1"/>
    </source>
</evidence>
<evidence type="ECO:0000256" key="1">
    <source>
        <dbReference type="SAM" id="MobiDB-lite"/>
    </source>
</evidence>